<dbReference type="Proteomes" id="UP000485058">
    <property type="component" value="Unassembled WGS sequence"/>
</dbReference>
<dbReference type="AlphaFoldDB" id="A0A699ZIR0"/>
<dbReference type="InterPro" id="IPR001611">
    <property type="entry name" value="Leu-rich_rpt"/>
</dbReference>
<dbReference type="GO" id="GO:0005930">
    <property type="term" value="C:axoneme"/>
    <property type="evidence" value="ECO:0007669"/>
    <property type="project" value="UniProtKB-SubCell"/>
</dbReference>
<name>A0A699ZIR0_HAELA</name>
<dbReference type="InterPro" id="IPR032675">
    <property type="entry name" value="LRR_dom_sf"/>
</dbReference>
<reference evidence="2 3" key="1">
    <citation type="submission" date="2020-02" db="EMBL/GenBank/DDBJ databases">
        <title>Draft genome sequence of Haematococcus lacustris strain NIES-144.</title>
        <authorList>
            <person name="Morimoto D."/>
            <person name="Nakagawa S."/>
            <person name="Yoshida T."/>
            <person name="Sawayama S."/>
        </authorList>
    </citation>
    <scope>NUCLEOTIDE SEQUENCE [LARGE SCALE GENOMIC DNA]</scope>
    <source>
        <strain evidence="2 3">NIES-144</strain>
    </source>
</reference>
<evidence type="ECO:0000313" key="3">
    <source>
        <dbReference type="Proteomes" id="UP000485058"/>
    </source>
</evidence>
<evidence type="ECO:0000256" key="1">
    <source>
        <dbReference type="ARBA" id="ARBA00004430"/>
    </source>
</evidence>
<dbReference type="EMBL" id="BLLF01000871">
    <property type="protein sequence ID" value="GFH15582.1"/>
    <property type="molecule type" value="Genomic_DNA"/>
</dbReference>
<gene>
    <name evidence="2" type="ORF">HaLaN_11832</name>
</gene>
<keyword evidence="3" id="KW-1185">Reference proteome</keyword>
<proteinExistence type="predicted"/>
<comment type="subcellular location">
    <subcellularLocation>
        <location evidence="1">Cytoplasm</location>
        <location evidence="1">Cytoskeleton</location>
        <location evidence="1">Cilium axoneme</location>
    </subcellularLocation>
</comment>
<evidence type="ECO:0000313" key="2">
    <source>
        <dbReference type="EMBL" id="GFH15582.1"/>
    </source>
</evidence>
<protein>
    <submittedName>
        <fullName evidence="2">Uncharacterized protein</fullName>
    </submittedName>
</protein>
<dbReference type="Pfam" id="PF00560">
    <property type="entry name" value="LRR_1"/>
    <property type="match status" value="1"/>
</dbReference>
<dbReference type="Gene3D" id="3.80.10.10">
    <property type="entry name" value="Ribonuclease Inhibitor"/>
    <property type="match status" value="1"/>
</dbReference>
<accession>A0A699ZIR0</accession>
<sequence length="67" mass="7378">MARGGGLQRVELDVQNWTQLQVCDLSDNRLELAPPALGWLPLTRLNLDNNPELRIPAAVQQLGFNAG</sequence>
<comment type="caution">
    <text evidence="2">The sequence shown here is derived from an EMBL/GenBank/DDBJ whole genome shotgun (WGS) entry which is preliminary data.</text>
</comment>
<organism evidence="2 3">
    <name type="scientific">Haematococcus lacustris</name>
    <name type="common">Green alga</name>
    <name type="synonym">Haematococcus pluvialis</name>
    <dbReference type="NCBI Taxonomy" id="44745"/>
    <lineage>
        <taxon>Eukaryota</taxon>
        <taxon>Viridiplantae</taxon>
        <taxon>Chlorophyta</taxon>
        <taxon>core chlorophytes</taxon>
        <taxon>Chlorophyceae</taxon>
        <taxon>CS clade</taxon>
        <taxon>Chlamydomonadales</taxon>
        <taxon>Haematococcaceae</taxon>
        <taxon>Haematococcus</taxon>
    </lineage>
</organism>
<dbReference type="SUPFAM" id="SSF52058">
    <property type="entry name" value="L domain-like"/>
    <property type="match status" value="1"/>
</dbReference>